<dbReference type="InterPro" id="IPR025777">
    <property type="entry name" value="GMPS_ATP_PPase_dom"/>
</dbReference>
<evidence type="ECO:0000256" key="3">
    <source>
        <dbReference type="ARBA" id="ARBA00021562"/>
    </source>
</evidence>
<sequence>MSQQPQLPSSYEDNNIATSTSNDKVTNLELTHEKIIIIDFGSQYTQLIGRKVRELNVYCEIYPYDKFNENTLKVSSGGENAEQDGWSFVRGVILSGSHHSVHDEHSPRVNEQVWNEIHKRQIPILGICFGAQMLAHLYGEQVVSSVIREYGRAHIQLTSNNEDTILSQLSGDSQVWMSHGDSILIKEEGSQLEIIAKSDSIPVAAFKVKGKKIFGVQFHPEVHHSHCGKLILSNFLKLAGCSCTWTPSHFIDETVKNLKQTIGESDHVVMALSGGVDSSVAAVLLQKAIGDRLHCIFVDNGLLRLNEFEQVLETYRDSLHLNVKGVEVSTLFYDALKGESDPEKKRKIIGAKFIEVFEKEAQQISNVKHLGQGTIYPDVVESIGGATIKSHHNVGGLPEKMHMKVVEPLRLLFKDEVRRVGKELGIPDNILLRHPFPGPGLGIRILGDITAEKVELLQKVDAIYVNSLKEEGLYNQIWQAGAILLPIHSVGVQGDGRTYEKVVALRAVTSVDGMTADIFHFPWEFLGKVSNKIINQVKGVNRVVYDISTKPPSTIEWE</sequence>
<dbReference type="FunFam" id="3.30.300.10:FF:000002">
    <property type="entry name" value="GMP synthase [glutamine-hydrolyzing]"/>
    <property type="match status" value="1"/>
</dbReference>
<evidence type="ECO:0000313" key="14">
    <source>
        <dbReference type="Proteomes" id="UP000006671"/>
    </source>
</evidence>
<keyword evidence="5 11" id="KW-0547">Nucleotide-binding</keyword>
<dbReference type="InterPro" id="IPR014729">
    <property type="entry name" value="Rossmann-like_a/b/a_fold"/>
</dbReference>
<dbReference type="SUPFAM" id="SSF52402">
    <property type="entry name" value="Adenine nucleotide alpha hydrolases-like"/>
    <property type="match status" value="1"/>
</dbReference>
<dbReference type="PROSITE" id="PS51273">
    <property type="entry name" value="GATASE_TYPE_1"/>
    <property type="match status" value="1"/>
</dbReference>
<keyword evidence="7 11" id="KW-0658">Purine biosynthesis</keyword>
<dbReference type="PANTHER" id="PTHR11922:SF2">
    <property type="entry name" value="GMP SYNTHASE [GLUTAMINE-HYDROLYZING]"/>
    <property type="match status" value="1"/>
</dbReference>
<dbReference type="InterPro" id="IPR022310">
    <property type="entry name" value="NAD/GMP_synthase"/>
</dbReference>
<comment type="pathway">
    <text evidence="1">Purine metabolism; GMP biosynthesis; GMP from XMP (L-Gln route): step 1/1.</text>
</comment>
<dbReference type="InterPro" id="IPR001674">
    <property type="entry name" value="GMP_synth_C"/>
</dbReference>
<evidence type="ECO:0000256" key="8">
    <source>
        <dbReference type="ARBA" id="ARBA00022840"/>
    </source>
</evidence>
<reference evidence="13 14" key="1">
    <citation type="journal article" date="2010" name="Cell">
        <title>The genome of Naegleria gruberi illuminates early eukaryotic versatility.</title>
        <authorList>
            <person name="Fritz-Laylin L.K."/>
            <person name="Prochnik S.E."/>
            <person name="Ginger M.L."/>
            <person name="Dacks J.B."/>
            <person name="Carpenter M.L."/>
            <person name="Field M.C."/>
            <person name="Kuo A."/>
            <person name="Paredez A."/>
            <person name="Chapman J."/>
            <person name="Pham J."/>
            <person name="Shu S."/>
            <person name="Neupane R."/>
            <person name="Cipriano M."/>
            <person name="Mancuso J."/>
            <person name="Tu H."/>
            <person name="Salamov A."/>
            <person name="Lindquist E."/>
            <person name="Shapiro H."/>
            <person name="Lucas S."/>
            <person name="Grigoriev I.V."/>
            <person name="Cande W.Z."/>
            <person name="Fulton C."/>
            <person name="Rokhsar D.S."/>
            <person name="Dawson S.C."/>
        </authorList>
    </citation>
    <scope>NUCLEOTIDE SEQUENCE [LARGE SCALE GENOMIC DNA]</scope>
    <source>
        <strain evidence="13 14">NEG-M</strain>
    </source>
</reference>
<evidence type="ECO:0000256" key="1">
    <source>
        <dbReference type="ARBA" id="ARBA00005153"/>
    </source>
</evidence>
<keyword evidence="4" id="KW-0436">Ligase</keyword>
<dbReference type="PROSITE" id="PS51553">
    <property type="entry name" value="GMPS_ATP_PPASE"/>
    <property type="match status" value="1"/>
</dbReference>
<feature type="binding site" evidence="11">
    <location>
        <begin position="273"/>
        <end position="279"/>
    </location>
    <ligand>
        <name>ATP</name>
        <dbReference type="ChEBI" id="CHEBI:30616"/>
    </ligand>
</feature>
<dbReference type="eggNOG" id="KOG1622">
    <property type="taxonomic scope" value="Eukaryota"/>
</dbReference>
<evidence type="ECO:0000256" key="5">
    <source>
        <dbReference type="ARBA" id="ARBA00022741"/>
    </source>
</evidence>
<evidence type="ECO:0000256" key="10">
    <source>
        <dbReference type="ARBA" id="ARBA00031356"/>
    </source>
</evidence>
<dbReference type="Gene3D" id="3.30.300.10">
    <property type="match status" value="1"/>
</dbReference>
<dbReference type="FunCoup" id="D2VQZ1">
    <property type="interactions" value="804"/>
</dbReference>
<dbReference type="CDD" id="cd01742">
    <property type="entry name" value="GATase1_GMP_Synthase"/>
    <property type="match status" value="1"/>
</dbReference>
<dbReference type="GO" id="GO:0005829">
    <property type="term" value="C:cytosol"/>
    <property type="evidence" value="ECO:0007669"/>
    <property type="project" value="TreeGrafter"/>
</dbReference>
<dbReference type="GO" id="GO:0003921">
    <property type="term" value="F:GMP synthase activity"/>
    <property type="evidence" value="ECO:0007669"/>
    <property type="project" value="InterPro"/>
</dbReference>
<dbReference type="NCBIfam" id="NF000848">
    <property type="entry name" value="PRK00074.1"/>
    <property type="match status" value="1"/>
</dbReference>
<dbReference type="EMBL" id="GG738890">
    <property type="protein sequence ID" value="EFC40722.1"/>
    <property type="molecule type" value="Genomic_DNA"/>
</dbReference>
<dbReference type="Gene3D" id="3.40.50.880">
    <property type="match status" value="1"/>
</dbReference>
<dbReference type="HAMAP" id="MF_00344">
    <property type="entry name" value="GMP_synthase"/>
    <property type="match status" value="1"/>
</dbReference>
<dbReference type="OrthoDB" id="1724632at2759"/>
<keyword evidence="8 11" id="KW-0067">ATP-binding</keyword>
<evidence type="ECO:0000256" key="4">
    <source>
        <dbReference type="ARBA" id="ARBA00022598"/>
    </source>
</evidence>
<proteinExistence type="inferred from homology"/>
<keyword evidence="6 11" id="KW-0332">GMP biosynthesis</keyword>
<dbReference type="AlphaFoldDB" id="D2VQZ1"/>
<accession>D2VQZ1</accession>
<dbReference type="PANTHER" id="PTHR11922">
    <property type="entry name" value="GMP SYNTHASE-RELATED"/>
    <property type="match status" value="1"/>
</dbReference>
<dbReference type="InterPro" id="IPR004739">
    <property type="entry name" value="GMP_synth_GATase"/>
</dbReference>
<dbReference type="FunFam" id="3.40.50.620:FF:000001">
    <property type="entry name" value="GMP synthase [glutamine-hydrolyzing]"/>
    <property type="match status" value="1"/>
</dbReference>
<evidence type="ECO:0000256" key="7">
    <source>
        <dbReference type="ARBA" id="ARBA00022755"/>
    </source>
</evidence>
<dbReference type="SUPFAM" id="SSF52317">
    <property type="entry name" value="Class I glutamine amidotransferase-like"/>
    <property type="match status" value="1"/>
</dbReference>
<dbReference type="STRING" id="5762.D2VQZ1"/>
<gene>
    <name evidence="13" type="ORF">NAEGRDRAFT_58970</name>
</gene>
<evidence type="ECO:0000256" key="2">
    <source>
        <dbReference type="ARBA" id="ARBA00012746"/>
    </source>
</evidence>
<dbReference type="Pfam" id="PF00958">
    <property type="entry name" value="GMP_synt_C"/>
    <property type="match status" value="1"/>
</dbReference>
<dbReference type="GO" id="GO:0016740">
    <property type="term" value="F:transferase activity"/>
    <property type="evidence" value="ECO:0007669"/>
    <property type="project" value="UniProtKB-KW"/>
</dbReference>
<dbReference type="KEGG" id="ngr:NAEGRDRAFT_58970"/>
<evidence type="ECO:0000256" key="9">
    <source>
        <dbReference type="ARBA" id="ARBA00022962"/>
    </source>
</evidence>
<dbReference type="GeneID" id="8864469"/>
<evidence type="ECO:0000256" key="11">
    <source>
        <dbReference type="PROSITE-ProRule" id="PRU00886"/>
    </source>
</evidence>
<dbReference type="InterPro" id="IPR022955">
    <property type="entry name" value="GMP_synthase"/>
</dbReference>
<evidence type="ECO:0000259" key="12">
    <source>
        <dbReference type="PROSITE" id="PS51553"/>
    </source>
</evidence>
<name>D2VQZ1_NAEGR</name>
<dbReference type="UniPathway" id="UPA00189">
    <property type="reaction ID" value="UER00296"/>
</dbReference>
<organism evidence="14">
    <name type="scientific">Naegleria gruberi</name>
    <name type="common">Amoeba</name>
    <dbReference type="NCBI Taxonomy" id="5762"/>
    <lineage>
        <taxon>Eukaryota</taxon>
        <taxon>Discoba</taxon>
        <taxon>Heterolobosea</taxon>
        <taxon>Tetramitia</taxon>
        <taxon>Eutetramitia</taxon>
        <taxon>Vahlkampfiidae</taxon>
        <taxon>Naegleria</taxon>
    </lineage>
</organism>
<evidence type="ECO:0000256" key="6">
    <source>
        <dbReference type="ARBA" id="ARBA00022749"/>
    </source>
</evidence>
<dbReference type="InterPro" id="IPR017926">
    <property type="entry name" value="GATASE"/>
</dbReference>
<dbReference type="InParanoid" id="D2VQZ1"/>
<dbReference type="OMA" id="IWQSFAV"/>
<keyword evidence="9 13" id="KW-0315">Glutamine amidotransferase</keyword>
<dbReference type="NCBIfam" id="TIGR00884">
    <property type="entry name" value="guaA_Cterm"/>
    <property type="match status" value="1"/>
</dbReference>
<protein>
    <recommendedName>
        <fullName evidence="3">GMP synthase [glutamine-hydrolyzing]</fullName>
        <ecNumber evidence="2">6.3.5.2</ecNumber>
    </recommendedName>
    <alternativeName>
        <fullName evidence="10">Glutamine amidotransferase</fullName>
    </alternativeName>
</protein>
<dbReference type="CDD" id="cd01997">
    <property type="entry name" value="GMP_synthase_C"/>
    <property type="match status" value="1"/>
</dbReference>
<dbReference type="EC" id="6.3.5.2" evidence="2"/>
<keyword evidence="13" id="KW-0808">Transferase</keyword>
<dbReference type="Pfam" id="PF00117">
    <property type="entry name" value="GATase"/>
    <property type="match status" value="1"/>
</dbReference>
<dbReference type="Proteomes" id="UP000006671">
    <property type="component" value="Unassembled WGS sequence"/>
</dbReference>
<dbReference type="SUPFAM" id="SSF54810">
    <property type="entry name" value="GMP synthetase C-terminal dimerisation domain"/>
    <property type="match status" value="1"/>
</dbReference>
<feature type="domain" description="GMPS ATP-PPase" evidence="12">
    <location>
        <begin position="245"/>
        <end position="433"/>
    </location>
</feature>
<keyword evidence="14" id="KW-1185">Reference proteome</keyword>
<dbReference type="InterPro" id="IPR029062">
    <property type="entry name" value="Class_I_gatase-like"/>
</dbReference>
<evidence type="ECO:0000313" key="13">
    <source>
        <dbReference type="EMBL" id="EFC40722.1"/>
    </source>
</evidence>
<dbReference type="NCBIfam" id="TIGR00888">
    <property type="entry name" value="guaA_Nterm"/>
    <property type="match status" value="1"/>
</dbReference>
<dbReference type="RefSeq" id="XP_002673466.1">
    <property type="nucleotide sequence ID" value="XM_002673420.1"/>
</dbReference>
<dbReference type="VEuPathDB" id="AmoebaDB:NAEGRDRAFT_58970"/>
<dbReference type="Gene3D" id="3.40.50.620">
    <property type="entry name" value="HUPs"/>
    <property type="match status" value="1"/>
</dbReference>
<dbReference type="Pfam" id="PF02540">
    <property type="entry name" value="NAD_synthase"/>
    <property type="match status" value="1"/>
</dbReference>
<dbReference type="GO" id="GO:0005524">
    <property type="term" value="F:ATP binding"/>
    <property type="evidence" value="ECO:0007669"/>
    <property type="project" value="UniProtKB-UniRule"/>
</dbReference>